<gene>
    <name evidence="2" type="ORF">PRVXT_000917</name>
</gene>
<dbReference type="Gene3D" id="2.30.30.240">
    <property type="entry name" value="PRC-barrel domain"/>
    <property type="match status" value="1"/>
</dbReference>
<evidence type="ECO:0000313" key="2">
    <source>
        <dbReference type="EMBL" id="XBX75763.1"/>
    </source>
</evidence>
<dbReference type="SUPFAM" id="SSF50346">
    <property type="entry name" value="PRC-barrel domain"/>
    <property type="match status" value="1"/>
</dbReference>
<reference evidence="2" key="2">
    <citation type="submission" date="2024-06" db="EMBL/GenBank/DDBJ databases">
        <authorList>
            <person name="Petrova K.O."/>
            <person name="Toshchakov S.V."/>
            <person name="Boltjanskaja Y.V."/>
            <person name="Kevbrin V."/>
        </authorList>
    </citation>
    <scope>NUCLEOTIDE SEQUENCE</scope>
    <source>
        <strain evidence="2">Z-910T</strain>
    </source>
</reference>
<feature type="domain" description="PRC-barrel" evidence="1">
    <location>
        <begin position="83"/>
        <end position="153"/>
    </location>
</feature>
<dbReference type="InterPro" id="IPR027275">
    <property type="entry name" value="PRC-brl_dom"/>
</dbReference>
<sequence length="192" mass="21429">MKRLSYLMGMPLLAIDKGEKVGELCEGYLNTQEHSIGGFILKKGTIITQPFGVFPNQVNVGESAIVLKEKEQPQVLDLPQHCFPYTKIKEKPIYTKNGENLGNIQDILFLKENGKILGFEVSDGIINDILNGRGIIPVPSSTIYGKDTIVVPNEVIDMANKQLALEDLKIHLENLDKNTSLDNNSWDTVEQY</sequence>
<dbReference type="InterPro" id="IPR011033">
    <property type="entry name" value="PRC_barrel-like_sf"/>
</dbReference>
<proteinExistence type="predicted"/>
<evidence type="ECO:0000259" key="1">
    <source>
        <dbReference type="Pfam" id="PF05239"/>
    </source>
</evidence>
<name>A0AAU7VPL0_9FIRM</name>
<dbReference type="AlphaFoldDB" id="A0AAU7VPL0"/>
<dbReference type="EMBL" id="CP158367">
    <property type="protein sequence ID" value="XBX75763.1"/>
    <property type="molecule type" value="Genomic_DNA"/>
</dbReference>
<dbReference type="Pfam" id="PF05239">
    <property type="entry name" value="PRC"/>
    <property type="match status" value="1"/>
</dbReference>
<organism evidence="2">
    <name type="scientific">Proteinivorax tanatarense</name>
    <dbReference type="NCBI Taxonomy" id="1260629"/>
    <lineage>
        <taxon>Bacteria</taxon>
        <taxon>Bacillati</taxon>
        <taxon>Bacillota</taxon>
        <taxon>Clostridia</taxon>
        <taxon>Eubacteriales</taxon>
        <taxon>Proteinivoracaceae</taxon>
        <taxon>Proteinivorax</taxon>
    </lineage>
</organism>
<dbReference type="RefSeq" id="WP_350344500.1">
    <property type="nucleotide sequence ID" value="NZ_CP158367.1"/>
</dbReference>
<protein>
    <submittedName>
        <fullName evidence="2">PRC-barrel domain-containing protein</fullName>
    </submittedName>
</protein>
<reference evidence="2" key="1">
    <citation type="journal article" date="2013" name="Extremophiles">
        <title>Proteinivorax tanatarense gen. nov., sp. nov., an anaerobic, haloalkaliphilic, proteolytic bacterium isolated from a decaying algal bloom, and proposal of Proteinivoraceae fam. nov.</title>
        <authorList>
            <person name="Kevbrin V."/>
            <person name="Boltyanskaya Y."/>
            <person name="Zhilina T."/>
            <person name="Kolganova T."/>
            <person name="Lavrentjeva E."/>
            <person name="Kuznetsov B."/>
        </authorList>
    </citation>
    <scope>NUCLEOTIDE SEQUENCE</scope>
    <source>
        <strain evidence="2">Z-910T</strain>
    </source>
</reference>
<accession>A0AAU7VPL0</accession>